<name>A0ABV0THE3_9TELE</name>
<gene>
    <name evidence="1" type="ORF">ILYODFUR_005553</name>
</gene>
<dbReference type="Proteomes" id="UP001482620">
    <property type="component" value="Unassembled WGS sequence"/>
</dbReference>
<proteinExistence type="predicted"/>
<accession>A0ABV0THE3</accession>
<reference evidence="1 2" key="1">
    <citation type="submission" date="2021-06" db="EMBL/GenBank/DDBJ databases">
        <authorList>
            <person name="Palmer J.M."/>
        </authorList>
    </citation>
    <scope>NUCLEOTIDE SEQUENCE [LARGE SCALE GENOMIC DNA]</scope>
    <source>
        <strain evidence="2">if_2019</strain>
        <tissue evidence="1">Muscle</tissue>
    </source>
</reference>
<comment type="caution">
    <text evidence="1">The sequence shown here is derived from an EMBL/GenBank/DDBJ whole genome shotgun (WGS) entry which is preliminary data.</text>
</comment>
<keyword evidence="2" id="KW-1185">Reference proteome</keyword>
<organism evidence="1 2">
    <name type="scientific">Ilyodon furcidens</name>
    <name type="common">goldbreast splitfin</name>
    <dbReference type="NCBI Taxonomy" id="33524"/>
    <lineage>
        <taxon>Eukaryota</taxon>
        <taxon>Metazoa</taxon>
        <taxon>Chordata</taxon>
        <taxon>Craniata</taxon>
        <taxon>Vertebrata</taxon>
        <taxon>Euteleostomi</taxon>
        <taxon>Actinopterygii</taxon>
        <taxon>Neopterygii</taxon>
        <taxon>Teleostei</taxon>
        <taxon>Neoteleostei</taxon>
        <taxon>Acanthomorphata</taxon>
        <taxon>Ovalentaria</taxon>
        <taxon>Atherinomorphae</taxon>
        <taxon>Cyprinodontiformes</taxon>
        <taxon>Goodeidae</taxon>
        <taxon>Ilyodon</taxon>
    </lineage>
</organism>
<evidence type="ECO:0000313" key="1">
    <source>
        <dbReference type="EMBL" id="MEQ2231914.1"/>
    </source>
</evidence>
<protein>
    <submittedName>
        <fullName evidence="1">Uncharacterized protein</fullName>
    </submittedName>
</protein>
<evidence type="ECO:0000313" key="2">
    <source>
        <dbReference type="Proteomes" id="UP001482620"/>
    </source>
</evidence>
<sequence>MLTLLSLGNDRKLPYWCCTSTPHHTSLLYLRAGNPIHSHLRWVATAMNTICPSDQCLMVLSCCQVVSLVKRKSSSC</sequence>
<dbReference type="EMBL" id="JAHRIQ010035082">
    <property type="protein sequence ID" value="MEQ2231914.1"/>
    <property type="molecule type" value="Genomic_DNA"/>
</dbReference>